<dbReference type="EMBL" id="DTMQ01000040">
    <property type="protein sequence ID" value="HGE99642.1"/>
    <property type="molecule type" value="Genomic_DNA"/>
</dbReference>
<reference evidence="1" key="1">
    <citation type="journal article" date="2020" name="mSystems">
        <title>Genome- and Community-Level Interaction Insights into Carbon Utilization and Element Cycling Functions of Hydrothermarchaeota in Hydrothermal Sediment.</title>
        <authorList>
            <person name="Zhou Z."/>
            <person name="Liu Y."/>
            <person name="Xu W."/>
            <person name="Pan J."/>
            <person name="Luo Z.H."/>
            <person name="Li M."/>
        </authorList>
    </citation>
    <scope>NUCLEOTIDE SEQUENCE [LARGE SCALE GENOMIC DNA]</scope>
    <source>
        <strain evidence="1">SpSt-906</strain>
    </source>
</reference>
<name>A0A7C3UX77_UNCW3</name>
<dbReference type="AlphaFoldDB" id="A0A7C3UX77"/>
<gene>
    <name evidence="1" type="ORF">ENX07_06200</name>
</gene>
<sequence length="138" mass="16009">MKRFPSLPLILLLFPPERCNKKIIQPEVANGDFNEPLNVGWHERAVNYSGDYRIERIKEGEEYYARIYKDACGYAQLEQKVMLTRLSSLLFSSLLSFRAKFFANSNNEEYASAGAVVIEYLNREMRKLGATKRRGQIH</sequence>
<proteinExistence type="predicted"/>
<accession>A0A7C3UX77</accession>
<organism evidence="1">
    <name type="scientific">candidate division WOR-3 bacterium</name>
    <dbReference type="NCBI Taxonomy" id="2052148"/>
    <lineage>
        <taxon>Bacteria</taxon>
        <taxon>Bacteria division WOR-3</taxon>
    </lineage>
</organism>
<protein>
    <submittedName>
        <fullName evidence="1">Uncharacterized protein</fullName>
    </submittedName>
</protein>
<comment type="caution">
    <text evidence="1">The sequence shown here is derived from an EMBL/GenBank/DDBJ whole genome shotgun (WGS) entry which is preliminary data.</text>
</comment>
<evidence type="ECO:0000313" key="1">
    <source>
        <dbReference type="EMBL" id="HGE99642.1"/>
    </source>
</evidence>